<evidence type="ECO:0000256" key="2">
    <source>
        <dbReference type="SAM" id="MobiDB-lite"/>
    </source>
</evidence>
<feature type="domain" description="Cytochrome b5 heme-binding" evidence="4">
    <location>
        <begin position="115"/>
        <end position="212"/>
    </location>
</feature>
<dbReference type="EMBL" id="KL198017">
    <property type="protein sequence ID" value="KDQ20618.1"/>
    <property type="molecule type" value="Genomic_DNA"/>
</dbReference>
<feature type="compositionally biased region" description="Basic and acidic residues" evidence="2">
    <location>
        <begin position="227"/>
        <end position="270"/>
    </location>
</feature>
<evidence type="ECO:0000259" key="4">
    <source>
        <dbReference type="SMART" id="SM01117"/>
    </source>
</evidence>
<accession>A0A067MXY0</accession>
<feature type="region of interest" description="Disordered" evidence="2">
    <location>
        <begin position="213"/>
        <end position="270"/>
    </location>
</feature>
<dbReference type="AlphaFoldDB" id="A0A067MXY0"/>
<organism evidence="5 6">
    <name type="scientific">Botryobasidium botryosum (strain FD-172 SS1)</name>
    <dbReference type="NCBI Taxonomy" id="930990"/>
    <lineage>
        <taxon>Eukaryota</taxon>
        <taxon>Fungi</taxon>
        <taxon>Dikarya</taxon>
        <taxon>Basidiomycota</taxon>
        <taxon>Agaricomycotina</taxon>
        <taxon>Agaricomycetes</taxon>
        <taxon>Cantharellales</taxon>
        <taxon>Botryobasidiaceae</taxon>
        <taxon>Botryobasidium</taxon>
    </lineage>
</organism>
<keyword evidence="3" id="KW-0472">Membrane</keyword>
<dbReference type="PANTHER" id="PTHR10281">
    <property type="entry name" value="MEMBRANE-ASSOCIATED PROGESTERONE RECEPTOR COMPONENT-RELATED"/>
    <property type="match status" value="1"/>
</dbReference>
<dbReference type="Proteomes" id="UP000027195">
    <property type="component" value="Unassembled WGS sequence"/>
</dbReference>
<dbReference type="PANTHER" id="PTHR10281:SF76">
    <property type="entry name" value="CALCUTTA CUP-RELATED"/>
    <property type="match status" value="1"/>
</dbReference>
<dbReference type="HOGENOM" id="CLU_070889_1_0_1"/>
<dbReference type="InterPro" id="IPR036400">
    <property type="entry name" value="Cyt_B5-like_heme/steroid_sf"/>
</dbReference>
<dbReference type="GO" id="GO:0020037">
    <property type="term" value="F:heme binding"/>
    <property type="evidence" value="ECO:0007669"/>
    <property type="project" value="UniProtKB-ARBA"/>
</dbReference>
<comment type="similarity">
    <text evidence="1">Belongs to the cytochrome b5 family. MAPR subfamily.</text>
</comment>
<sequence>MKTVLDAYGQEVTDKSANKPFLAYRQHKKREEEKAAAKAERKHRREEKIAKGEPLTEDDLDEYEDTACWALTKMMLWIVGAFVLSGWFFTGSAVWGIESQWLNPRTWIPMDQTAFSEIQLAAFDGTDPTKPIYLAIDSDVYDVSANRRTYGPGGSYHFMAGKDAARAFVTGCFQTHQTHDLRGLEKDELASLDHWKKFFAKSDKYAKIGWVHHEPIDPKSPIPEPCEDFKKLRREKEEARVEKEREAKAKHAAEKKGSGSDSKKESKDEL</sequence>
<gene>
    <name evidence="5" type="ORF">BOTBODRAFT_100612</name>
</gene>
<dbReference type="GO" id="GO:0012505">
    <property type="term" value="C:endomembrane system"/>
    <property type="evidence" value="ECO:0007669"/>
    <property type="project" value="TreeGrafter"/>
</dbReference>
<feature type="region of interest" description="Disordered" evidence="2">
    <location>
        <begin position="27"/>
        <end position="53"/>
    </location>
</feature>
<feature type="transmembrane region" description="Helical" evidence="3">
    <location>
        <begin position="74"/>
        <end position="97"/>
    </location>
</feature>
<dbReference type="Pfam" id="PF00173">
    <property type="entry name" value="Cyt-b5"/>
    <property type="match status" value="1"/>
</dbReference>
<protein>
    <recommendedName>
        <fullName evidence="4">Cytochrome b5 heme-binding domain-containing protein</fullName>
    </recommendedName>
</protein>
<dbReference type="SMART" id="SM01117">
    <property type="entry name" value="Cyt-b5"/>
    <property type="match status" value="1"/>
</dbReference>
<reference evidence="6" key="1">
    <citation type="journal article" date="2014" name="Proc. Natl. Acad. Sci. U.S.A.">
        <title>Extensive sampling of basidiomycete genomes demonstrates inadequacy of the white-rot/brown-rot paradigm for wood decay fungi.</title>
        <authorList>
            <person name="Riley R."/>
            <person name="Salamov A.A."/>
            <person name="Brown D.W."/>
            <person name="Nagy L.G."/>
            <person name="Floudas D."/>
            <person name="Held B.W."/>
            <person name="Levasseur A."/>
            <person name="Lombard V."/>
            <person name="Morin E."/>
            <person name="Otillar R."/>
            <person name="Lindquist E.A."/>
            <person name="Sun H."/>
            <person name="LaButti K.M."/>
            <person name="Schmutz J."/>
            <person name="Jabbour D."/>
            <person name="Luo H."/>
            <person name="Baker S.E."/>
            <person name="Pisabarro A.G."/>
            <person name="Walton J.D."/>
            <person name="Blanchette R.A."/>
            <person name="Henrissat B."/>
            <person name="Martin F."/>
            <person name="Cullen D."/>
            <person name="Hibbett D.S."/>
            <person name="Grigoriev I.V."/>
        </authorList>
    </citation>
    <scope>NUCLEOTIDE SEQUENCE [LARGE SCALE GENOMIC DNA]</scope>
    <source>
        <strain evidence="6">FD-172 SS1</strain>
    </source>
</reference>
<dbReference type="InterPro" id="IPR001199">
    <property type="entry name" value="Cyt_B5-like_heme/steroid-bd"/>
</dbReference>
<feature type="compositionally biased region" description="Basic and acidic residues" evidence="2">
    <location>
        <begin position="29"/>
        <end position="39"/>
    </location>
</feature>
<dbReference type="FunFam" id="3.10.120.10:FF:000003">
    <property type="entry name" value="membrane-associated progesterone receptor component 1"/>
    <property type="match status" value="1"/>
</dbReference>
<keyword evidence="3" id="KW-0812">Transmembrane</keyword>
<dbReference type="GO" id="GO:0016020">
    <property type="term" value="C:membrane"/>
    <property type="evidence" value="ECO:0007669"/>
    <property type="project" value="TreeGrafter"/>
</dbReference>
<evidence type="ECO:0000313" key="5">
    <source>
        <dbReference type="EMBL" id="KDQ20618.1"/>
    </source>
</evidence>
<proteinExistence type="inferred from homology"/>
<dbReference type="SUPFAM" id="SSF55856">
    <property type="entry name" value="Cytochrome b5-like heme/steroid binding domain"/>
    <property type="match status" value="1"/>
</dbReference>
<dbReference type="InterPro" id="IPR050577">
    <property type="entry name" value="MAPR/NEUFC/NENF-like"/>
</dbReference>
<evidence type="ECO:0000256" key="3">
    <source>
        <dbReference type="SAM" id="Phobius"/>
    </source>
</evidence>
<keyword evidence="3" id="KW-1133">Transmembrane helix</keyword>
<evidence type="ECO:0000313" key="6">
    <source>
        <dbReference type="Proteomes" id="UP000027195"/>
    </source>
</evidence>
<evidence type="ECO:0000256" key="1">
    <source>
        <dbReference type="ARBA" id="ARBA00038357"/>
    </source>
</evidence>
<dbReference type="Gene3D" id="3.10.120.10">
    <property type="entry name" value="Cytochrome b5-like heme/steroid binding domain"/>
    <property type="match status" value="1"/>
</dbReference>
<name>A0A067MXY0_BOTB1</name>
<keyword evidence="6" id="KW-1185">Reference proteome</keyword>
<dbReference type="InParanoid" id="A0A067MXY0"/>
<dbReference type="OrthoDB" id="10257697at2759"/>